<feature type="domain" description="RNA polymerase sigma-70 region 2" evidence="8">
    <location>
        <begin position="34"/>
        <end position="100"/>
    </location>
</feature>
<dbReference type="Pfam" id="PF08281">
    <property type="entry name" value="Sigma70_r4_2"/>
    <property type="match status" value="1"/>
</dbReference>
<protein>
    <recommendedName>
        <fullName evidence="6">RNA polymerase sigma factor</fullName>
    </recommendedName>
</protein>
<dbReference type="InterPro" id="IPR007627">
    <property type="entry name" value="RNA_pol_sigma70_r2"/>
</dbReference>
<gene>
    <name evidence="10" type="ORF">SAMN04489740_2756</name>
</gene>
<evidence type="ECO:0000256" key="3">
    <source>
        <dbReference type="ARBA" id="ARBA00023082"/>
    </source>
</evidence>
<name>A0A1H5M7S4_9MICC</name>
<evidence type="ECO:0000256" key="1">
    <source>
        <dbReference type="ARBA" id="ARBA00010641"/>
    </source>
</evidence>
<dbReference type="InterPro" id="IPR014284">
    <property type="entry name" value="RNA_pol_sigma-70_dom"/>
</dbReference>
<dbReference type="NCBIfam" id="TIGR02937">
    <property type="entry name" value="sigma70-ECF"/>
    <property type="match status" value="1"/>
</dbReference>
<proteinExistence type="inferred from homology"/>
<dbReference type="GO" id="GO:0003677">
    <property type="term" value="F:DNA binding"/>
    <property type="evidence" value="ECO:0007669"/>
    <property type="project" value="UniProtKB-KW"/>
</dbReference>
<dbReference type="GO" id="GO:0006950">
    <property type="term" value="P:response to stress"/>
    <property type="evidence" value="ECO:0007669"/>
    <property type="project" value="UniProtKB-ARBA"/>
</dbReference>
<evidence type="ECO:0000259" key="9">
    <source>
        <dbReference type="Pfam" id="PF08281"/>
    </source>
</evidence>
<evidence type="ECO:0000256" key="4">
    <source>
        <dbReference type="ARBA" id="ARBA00023125"/>
    </source>
</evidence>
<dbReference type="SUPFAM" id="SSF88946">
    <property type="entry name" value="Sigma2 domain of RNA polymerase sigma factors"/>
    <property type="match status" value="1"/>
</dbReference>
<feature type="domain" description="RNA polymerase sigma factor 70 region 4 type 2" evidence="9">
    <location>
        <begin position="129"/>
        <end position="181"/>
    </location>
</feature>
<dbReference type="EMBL" id="FNTV01000001">
    <property type="protein sequence ID" value="SEE84428.1"/>
    <property type="molecule type" value="Genomic_DNA"/>
</dbReference>
<dbReference type="InterPro" id="IPR013324">
    <property type="entry name" value="RNA_pol_sigma_r3/r4-like"/>
</dbReference>
<dbReference type="CDD" id="cd06171">
    <property type="entry name" value="Sigma70_r4"/>
    <property type="match status" value="1"/>
</dbReference>
<evidence type="ECO:0000256" key="2">
    <source>
        <dbReference type="ARBA" id="ARBA00023015"/>
    </source>
</evidence>
<evidence type="ECO:0000259" key="8">
    <source>
        <dbReference type="Pfam" id="PF04542"/>
    </source>
</evidence>
<dbReference type="PANTHER" id="PTHR43133:SF8">
    <property type="entry name" value="RNA POLYMERASE SIGMA FACTOR HI_1459-RELATED"/>
    <property type="match status" value="1"/>
</dbReference>
<evidence type="ECO:0000313" key="10">
    <source>
        <dbReference type="EMBL" id="SEE84428.1"/>
    </source>
</evidence>
<dbReference type="InterPro" id="IPR013325">
    <property type="entry name" value="RNA_pol_sigma_r2"/>
</dbReference>
<dbReference type="Gene3D" id="1.10.1740.10">
    <property type="match status" value="1"/>
</dbReference>
<keyword evidence="4 6" id="KW-0238">DNA-binding</keyword>
<keyword evidence="3 6" id="KW-0731">Sigma factor</keyword>
<dbReference type="InterPro" id="IPR036388">
    <property type="entry name" value="WH-like_DNA-bd_sf"/>
</dbReference>
<evidence type="ECO:0000313" key="11">
    <source>
        <dbReference type="Proteomes" id="UP000182725"/>
    </source>
</evidence>
<dbReference type="Pfam" id="PF04542">
    <property type="entry name" value="Sigma70_r2"/>
    <property type="match status" value="1"/>
</dbReference>
<comment type="similarity">
    <text evidence="1 6">Belongs to the sigma-70 factor family. ECF subfamily.</text>
</comment>
<dbReference type="PANTHER" id="PTHR43133">
    <property type="entry name" value="RNA POLYMERASE ECF-TYPE SIGMA FACTO"/>
    <property type="match status" value="1"/>
</dbReference>
<dbReference type="Gene3D" id="1.10.10.10">
    <property type="entry name" value="Winged helix-like DNA-binding domain superfamily/Winged helix DNA-binding domain"/>
    <property type="match status" value="1"/>
</dbReference>
<accession>A0A1H5M7S4</accession>
<keyword evidence="5 6" id="KW-0804">Transcription</keyword>
<dbReference type="PROSITE" id="PS01063">
    <property type="entry name" value="SIGMA70_ECF"/>
    <property type="match status" value="1"/>
</dbReference>
<evidence type="ECO:0000256" key="6">
    <source>
        <dbReference type="RuleBase" id="RU000716"/>
    </source>
</evidence>
<dbReference type="AlphaFoldDB" id="A0A1H5M7S4"/>
<dbReference type="SUPFAM" id="SSF88659">
    <property type="entry name" value="Sigma3 and sigma4 domains of RNA polymerase sigma factors"/>
    <property type="match status" value="1"/>
</dbReference>
<reference evidence="10 11" key="1">
    <citation type="submission" date="2016-10" db="EMBL/GenBank/DDBJ databases">
        <authorList>
            <person name="de Groot N.N."/>
        </authorList>
    </citation>
    <scope>NUCLEOTIDE SEQUENCE [LARGE SCALE GENOMIC DNA]</scope>
    <source>
        <strain evidence="10 11">DSM 22274</strain>
    </source>
</reference>
<dbReference type="InterPro" id="IPR000838">
    <property type="entry name" value="RNA_pol_sigma70_ECF_CS"/>
</dbReference>
<dbReference type="GO" id="GO:0006352">
    <property type="term" value="P:DNA-templated transcription initiation"/>
    <property type="evidence" value="ECO:0007669"/>
    <property type="project" value="InterPro"/>
</dbReference>
<dbReference type="InterPro" id="IPR039425">
    <property type="entry name" value="RNA_pol_sigma-70-like"/>
</dbReference>
<dbReference type="Proteomes" id="UP000182725">
    <property type="component" value="Unassembled WGS sequence"/>
</dbReference>
<organism evidence="10 11">
    <name type="scientific">Arthrobacter alpinus</name>
    <dbReference type="NCBI Taxonomy" id="656366"/>
    <lineage>
        <taxon>Bacteria</taxon>
        <taxon>Bacillati</taxon>
        <taxon>Actinomycetota</taxon>
        <taxon>Actinomycetes</taxon>
        <taxon>Micrococcales</taxon>
        <taxon>Micrococcaceae</taxon>
        <taxon>Arthrobacter</taxon>
    </lineage>
</organism>
<dbReference type="GO" id="GO:0016987">
    <property type="term" value="F:sigma factor activity"/>
    <property type="evidence" value="ECO:0007669"/>
    <property type="project" value="UniProtKB-KW"/>
</dbReference>
<feature type="region of interest" description="Disordered" evidence="7">
    <location>
        <begin position="99"/>
        <end position="122"/>
    </location>
</feature>
<dbReference type="InterPro" id="IPR013249">
    <property type="entry name" value="RNA_pol_sigma70_r4_t2"/>
</dbReference>
<keyword evidence="2 6" id="KW-0805">Transcription regulation</keyword>
<evidence type="ECO:0000256" key="5">
    <source>
        <dbReference type="ARBA" id="ARBA00023163"/>
    </source>
</evidence>
<evidence type="ECO:0000256" key="7">
    <source>
        <dbReference type="SAM" id="MobiDB-lite"/>
    </source>
</evidence>
<sequence>MKPQQDLPHKLADAPDQMLAERAADGDVAAFETLARRHGALMRAYARRLTRSFDEADDVVQDALVTAWKDIGSLQDGAAVKAWLMRIVGHRAVDAGRRRKVHDNLDDQADPADRKPTPEQAAVAGSARLALSRALARLPEEQRRCWVLKEFGGQSYDEIAEALGISAASVRGRLARARTTLVTEMEEWR</sequence>